<sequence>MSSTDRPGEVTAPAGRSFRRFRHALRLRSLGAEPGGARLERMRSSPHFRDGAFRNERPIDGLDVTDYLPLLRESLNREARARRHPARP</sequence>
<evidence type="ECO:0000313" key="3">
    <source>
        <dbReference type="Proteomes" id="UP000538929"/>
    </source>
</evidence>
<evidence type="ECO:0000313" key="2">
    <source>
        <dbReference type="EMBL" id="MBB0243477.1"/>
    </source>
</evidence>
<feature type="compositionally biased region" description="Basic and acidic residues" evidence="1">
    <location>
        <begin position="38"/>
        <end position="59"/>
    </location>
</feature>
<protein>
    <submittedName>
        <fullName evidence="2">Uncharacterized protein</fullName>
    </submittedName>
</protein>
<name>A0A7W3Y0P5_9ACTN</name>
<feature type="region of interest" description="Disordered" evidence="1">
    <location>
        <begin position="36"/>
        <end position="59"/>
    </location>
</feature>
<accession>A0A7W3Y0P5</accession>
<dbReference type="EMBL" id="VKHT01000082">
    <property type="protein sequence ID" value="MBB0243477.1"/>
    <property type="molecule type" value="Genomic_DNA"/>
</dbReference>
<organism evidence="2 3">
    <name type="scientific">Streptomyces alkaliphilus</name>
    <dbReference type="NCBI Taxonomy" id="1472722"/>
    <lineage>
        <taxon>Bacteria</taxon>
        <taxon>Bacillati</taxon>
        <taxon>Actinomycetota</taxon>
        <taxon>Actinomycetes</taxon>
        <taxon>Kitasatosporales</taxon>
        <taxon>Streptomycetaceae</taxon>
        <taxon>Streptomyces</taxon>
    </lineage>
</organism>
<comment type="caution">
    <text evidence="2">The sequence shown here is derived from an EMBL/GenBank/DDBJ whole genome shotgun (WGS) entry which is preliminary data.</text>
</comment>
<proteinExistence type="predicted"/>
<dbReference type="Proteomes" id="UP000538929">
    <property type="component" value="Unassembled WGS sequence"/>
</dbReference>
<reference evidence="3" key="1">
    <citation type="submission" date="2019-10" db="EMBL/GenBank/DDBJ databases">
        <title>Streptomyces sp. nov., a novel actinobacterium isolated from alkaline environment.</title>
        <authorList>
            <person name="Golinska P."/>
        </authorList>
    </citation>
    <scope>NUCLEOTIDE SEQUENCE [LARGE SCALE GENOMIC DNA]</scope>
    <source>
        <strain evidence="3">DSM 42118</strain>
    </source>
</reference>
<keyword evidence="3" id="KW-1185">Reference proteome</keyword>
<feature type="non-terminal residue" evidence="2">
    <location>
        <position position="88"/>
    </location>
</feature>
<evidence type="ECO:0000256" key="1">
    <source>
        <dbReference type="SAM" id="MobiDB-lite"/>
    </source>
</evidence>
<gene>
    <name evidence="2" type="ORF">FNQ90_04980</name>
</gene>
<dbReference type="AlphaFoldDB" id="A0A7W3Y0P5"/>